<proteinExistence type="predicted"/>
<dbReference type="Pfam" id="PF08550">
    <property type="entry name" value="GATA_AreA"/>
    <property type="match status" value="1"/>
</dbReference>
<name>A0A3M2QZW7_9HYPO</name>
<dbReference type="GO" id="GO:0042149">
    <property type="term" value="P:cellular response to glucose starvation"/>
    <property type="evidence" value="ECO:0007669"/>
    <property type="project" value="TreeGrafter"/>
</dbReference>
<evidence type="ECO:0000313" key="3">
    <source>
        <dbReference type="EMBL" id="RMI98414.1"/>
    </source>
</evidence>
<evidence type="ECO:0000313" key="4">
    <source>
        <dbReference type="Proteomes" id="UP000277212"/>
    </source>
</evidence>
<sequence>QRTSLLATTSPNTFHLSFPGARTFKKAASSAILSSFMMTVILPSDDNSCFSVPTSTANLSIMSDYDVALDLAGSTKDHFMFPSFAQRKLRVHLGIHPGENPEPLSGIRTGNSDVVSHAGHVYSGEASDDISTPGIRGHGEQAEDDTAVASRPSHQVDYLSHDWKEEDIWSSWRYVVARREELCNGARLENASWRAWTKVKNDLKTIPPESLNWLKICDVTWLYGPLQSGYKAVHSTQMEPSRVSLSKNDSYMDLNKKPILKKRSLSEVMLQRALLTASSLKQATAAPKSHGAKGMLRNHLDHSITHYLSYSLSQRRLYGEGGNIVLLTESSSITTPTSKRKKVYFNEHVKQCIAVEAKSDDDDSDSNDAVMVKRIKTKRSLPPQKALKSKPAGRKTIAMLPSTTLKYWEDILEPREMTMGNSRNSIISFSSSHEILQPTAQSRKLLSGEDKDSLNDSLVRPSSCWSSLATEGAAGGILDRVIGTINTACDIAHIIGNAGWTK</sequence>
<dbReference type="GO" id="GO:0005773">
    <property type="term" value="C:vacuole"/>
    <property type="evidence" value="ECO:0007669"/>
    <property type="project" value="GOC"/>
</dbReference>
<reference evidence="3 4" key="1">
    <citation type="submission" date="2017-06" db="EMBL/GenBank/DDBJ databases">
        <title>Comparative genomic analysis of Ambrosia Fusariam Clade fungi.</title>
        <authorList>
            <person name="Stajich J.E."/>
            <person name="Carrillo J."/>
            <person name="Kijimoto T."/>
            <person name="Eskalen A."/>
            <person name="O'Donnell K."/>
            <person name="Kasson M."/>
        </authorList>
    </citation>
    <scope>NUCLEOTIDE SEQUENCE [LARGE SCALE GENOMIC DNA]</scope>
    <source>
        <strain evidence="3">UCR3666</strain>
    </source>
</reference>
<dbReference type="AlphaFoldDB" id="A0A3M2QZW7"/>
<keyword evidence="4" id="KW-1185">Reference proteome</keyword>
<comment type="caution">
    <text evidence="3">The sequence shown here is derived from an EMBL/GenBank/DDBJ whole genome shotgun (WGS) entry which is preliminary data.</text>
</comment>
<accession>A0A3M2QZW7</accession>
<dbReference type="PANTHER" id="PTHR28051">
    <property type="entry name" value="PROTEIN MTL1-RELATED"/>
    <property type="match status" value="1"/>
</dbReference>
<evidence type="ECO:0000259" key="2">
    <source>
        <dbReference type="Pfam" id="PF08550"/>
    </source>
</evidence>
<dbReference type="PANTHER" id="PTHR28051:SF1">
    <property type="entry name" value="PROTEIN MTL1-RELATED"/>
    <property type="match status" value="1"/>
</dbReference>
<dbReference type="EMBL" id="NKUJ01000791">
    <property type="protein sequence ID" value="RMI98414.1"/>
    <property type="molecule type" value="Genomic_DNA"/>
</dbReference>
<organism evidence="3 4">
    <name type="scientific">Fusarium kuroshium</name>
    <dbReference type="NCBI Taxonomy" id="2010991"/>
    <lineage>
        <taxon>Eukaryota</taxon>
        <taxon>Fungi</taxon>
        <taxon>Dikarya</taxon>
        <taxon>Ascomycota</taxon>
        <taxon>Pezizomycotina</taxon>
        <taxon>Sordariomycetes</taxon>
        <taxon>Hypocreomycetidae</taxon>
        <taxon>Hypocreales</taxon>
        <taxon>Nectriaceae</taxon>
        <taxon>Fusarium</taxon>
        <taxon>Fusarium solani species complex</taxon>
    </lineage>
</organism>
<feature type="region of interest" description="Disordered" evidence="1">
    <location>
        <begin position="128"/>
        <end position="151"/>
    </location>
</feature>
<gene>
    <name evidence="3" type="ORF">CDV36_016144</name>
</gene>
<dbReference type="GO" id="GO:0007039">
    <property type="term" value="P:protein catabolic process in the vacuole"/>
    <property type="evidence" value="ECO:0007669"/>
    <property type="project" value="TreeGrafter"/>
</dbReference>
<feature type="non-terminal residue" evidence="3">
    <location>
        <position position="1"/>
    </location>
</feature>
<dbReference type="InterPro" id="IPR013860">
    <property type="entry name" value="AreA_GATA"/>
</dbReference>
<dbReference type="Proteomes" id="UP000277212">
    <property type="component" value="Unassembled WGS sequence"/>
</dbReference>
<dbReference type="InterPro" id="IPR052292">
    <property type="entry name" value="Glucose_repression_reg"/>
</dbReference>
<evidence type="ECO:0000256" key="1">
    <source>
        <dbReference type="SAM" id="MobiDB-lite"/>
    </source>
</evidence>
<feature type="domain" description="Nitrogen regulatory protein areA GATA-like" evidence="2">
    <location>
        <begin position="171"/>
        <end position="198"/>
    </location>
</feature>
<dbReference type="STRING" id="2010991.A0A3M2QZW7"/>
<dbReference type="OrthoDB" id="5563539at2759"/>
<protein>
    <recommendedName>
        <fullName evidence="2">Nitrogen regulatory protein areA GATA-like domain-containing protein</fullName>
    </recommendedName>
</protein>